<feature type="region of interest" description="Disordered" evidence="1">
    <location>
        <begin position="970"/>
        <end position="1003"/>
    </location>
</feature>
<name>A0ABR1SN73_9PEZI</name>
<dbReference type="PANTHER" id="PTHR36847:SF1">
    <property type="entry name" value="AMIDOLIGASE ENZYME"/>
    <property type="match status" value="1"/>
</dbReference>
<dbReference type="Proteomes" id="UP001396898">
    <property type="component" value="Unassembled WGS sequence"/>
</dbReference>
<feature type="compositionally biased region" description="Polar residues" evidence="1">
    <location>
        <begin position="604"/>
        <end position="614"/>
    </location>
</feature>
<feature type="compositionally biased region" description="Basic and acidic residues" evidence="1">
    <location>
        <begin position="927"/>
        <end position="942"/>
    </location>
</feature>
<reference evidence="2 3" key="1">
    <citation type="submission" date="2023-01" db="EMBL/GenBank/DDBJ databases">
        <title>Analysis of 21 Apiospora genomes using comparative genomics revels a genus with tremendous synthesis potential of carbohydrate active enzymes and secondary metabolites.</title>
        <authorList>
            <person name="Sorensen T."/>
        </authorList>
    </citation>
    <scope>NUCLEOTIDE SEQUENCE [LARGE SCALE GENOMIC DNA]</scope>
    <source>
        <strain evidence="2 3">CBS 20057</strain>
    </source>
</reference>
<sequence length="1003" mass="110240">MNQFWTLLEQQARRGYPYPEGANEAWLRNPLAWRFGVEIKGILFMRAARQNEDVATLCRDNPGVCILPYENRRIDWGDYGREELAQILENAGVLLNGYRDNDGVRELLVPHPARNAANQELVPLSEVRAQGFIHAEYRRWTIKDNPGVGLSVSDFEDFPNFMNYHAFSFELVSPILCNTPDGFQQLARIIHILYTRKIFFNTSGGVDVHVGLDQYQIPLPTLRRIAAVCFAVDVPLQRYHFDGHQDNSHTLMVRSSSNVAHGLTAQRAQERSLAQLAGTVDFRRRDPPRVAVAEGAAQILAAPSYAALDKLMTADGGALRARTNYGFPTYEIPGNGNGRARATVEFNQYAGNFEHAEDLMAWVKVCLRICSVGARIDFNEMTDLTAWCQLYEDHQLGPEDSWRGLFWNWGELEDVLDYYVRNVPFARQAQQPFFPPFTPPAQQDQGPPAPDSSSEERINQGPPPAPRPGPAGPYNPSLTASSSYPSSSGQSPFGDGPVIPQQQWRPPGAASAESSSAAGGQDGQQPAATGGSAFSGVGLAVLRILRGEAQVPPPPSHSVSPPNHRDQLAHELRYKKQRRRQQQQQQRPPGNGTAAPGPPQQGPVTSFTRTQQPLPDSPPEDMSSSQQGVGDTSTGTVIRRPPPYPVTSDEEEDEDEEAELRRNAFIVSMTPSPGQEPSPGLVEAFQRLGLRGGQWRRSPETNRDLSGQSSALLRQLLEGGSGSGSSNGNGGTIYNSASSNNSSMVAANGSGSDGSINPHPATYLSIERRPGNLPNFVHPWNAGGDATNATSYPVHPMAPAAGGSGGAVSHIVYDPVANARGSGIPGLNQRVFFHPMTGAAGGNGLLGLGNGPAATNPNAVVVQHPNIGNGSNPRDGYTPADRYRNAPLIFPPQQQQQQQMGEEHLVAQLEQDPSRNGRTPTAEPVVLEERDGDSQGGERVRERRPFNRFRRIFSGRRRESAFVELPELLRREREREERREMRRERREMKEQRREEERQKCAPS</sequence>
<dbReference type="PANTHER" id="PTHR36847">
    <property type="entry name" value="AMIDOLIGASE ENZYME"/>
    <property type="match status" value="1"/>
</dbReference>
<feature type="compositionally biased region" description="Low complexity" evidence="1">
    <location>
        <begin position="506"/>
        <end position="531"/>
    </location>
</feature>
<accession>A0ABR1SN73</accession>
<feature type="region of interest" description="Disordered" evidence="1">
    <location>
        <begin position="431"/>
        <end position="532"/>
    </location>
</feature>
<evidence type="ECO:0000313" key="2">
    <source>
        <dbReference type="EMBL" id="KAK8035788.1"/>
    </source>
</evidence>
<keyword evidence="3" id="KW-1185">Reference proteome</keyword>
<feature type="compositionally biased region" description="Acidic residues" evidence="1">
    <location>
        <begin position="648"/>
        <end position="658"/>
    </location>
</feature>
<gene>
    <name evidence="2" type="ORF">PG991_001861</name>
</gene>
<feature type="region of interest" description="Disordered" evidence="1">
    <location>
        <begin position="547"/>
        <end position="659"/>
    </location>
</feature>
<protein>
    <submittedName>
        <fullName evidence="2">Uncharacterized protein</fullName>
    </submittedName>
</protein>
<dbReference type="EMBL" id="JAQQWI010000005">
    <property type="protein sequence ID" value="KAK8035788.1"/>
    <property type="molecule type" value="Genomic_DNA"/>
</dbReference>
<evidence type="ECO:0000256" key="1">
    <source>
        <dbReference type="SAM" id="MobiDB-lite"/>
    </source>
</evidence>
<proteinExistence type="predicted"/>
<feature type="compositionally biased region" description="Low complexity" evidence="1">
    <location>
        <begin position="582"/>
        <end position="595"/>
    </location>
</feature>
<feature type="region of interest" description="Disordered" evidence="1">
    <location>
        <begin position="909"/>
        <end position="942"/>
    </location>
</feature>
<feature type="compositionally biased region" description="Low complexity" evidence="1">
    <location>
        <begin position="476"/>
        <end position="492"/>
    </location>
</feature>
<feature type="compositionally biased region" description="Basic and acidic residues" evidence="1">
    <location>
        <begin position="563"/>
        <end position="574"/>
    </location>
</feature>
<evidence type="ECO:0000313" key="3">
    <source>
        <dbReference type="Proteomes" id="UP001396898"/>
    </source>
</evidence>
<feature type="compositionally biased region" description="Polar residues" evidence="1">
    <location>
        <begin position="622"/>
        <end position="636"/>
    </location>
</feature>
<organism evidence="2 3">
    <name type="scientific">Apiospora marii</name>
    <dbReference type="NCBI Taxonomy" id="335849"/>
    <lineage>
        <taxon>Eukaryota</taxon>
        <taxon>Fungi</taxon>
        <taxon>Dikarya</taxon>
        <taxon>Ascomycota</taxon>
        <taxon>Pezizomycotina</taxon>
        <taxon>Sordariomycetes</taxon>
        <taxon>Xylariomycetidae</taxon>
        <taxon>Amphisphaeriales</taxon>
        <taxon>Apiosporaceae</taxon>
        <taxon>Apiospora</taxon>
    </lineage>
</organism>
<feature type="compositionally biased region" description="Pro residues" evidence="1">
    <location>
        <begin position="461"/>
        <end position="473"/>
    </location>
</feature>
<comment type="caution">
    <text evidence="2">The sequence shown here is derived from an EMBL/GenBank/DDBJ whole genome shotgun (WGS) entry which is preliminary data.</text>
</comment>